<keyword evidence="2 4" id="KW-0697">Rotamase</keyword>
<keyword evidence="3 4" id="KW-0413">Isomerase</keyword>
<dbReference type="Gene3D" id="3.10.50.40">
    <property type="match status" value="1"/>
</dbReference>
<gene>
    <name evidence="8" type="ORF">SAMN02910418_01536</name>
</gene>
<organism evidence="8 9">
    <name type="scientific">Bowdeniella nasicola</name>
    <dbReference type="NCBI Taxonomy" id="208480"/>
    <lineage>
        <taxon>Bacteria</taxon>
        <taxon>Bacillati</taxon>
        <taxon>Actinomycetota</taxon>
        <taxon>Actinomycetes</taxon>
        <taxon>Actinomycetales</taxon>
        <taxon>Actinomycetaceae</taxon>
        <taxon>Bowdeniella</taxon>
    </lineage>
</organism>
<keyword evidence="6" id="KW-0732">Signal</keyword>
<evidence type="ECO:0000256" key="6">
    <source>
        <dbReference type="SAM" id="SignalP"/>
    </source>
</evidence>
<evidence type="ECO:0000256" key="5">
    <source>
        <dbReference type="RuleBase" id="RU003915"/>
    </source>
</evidence>
<name>A0A1H4AXD0_9ACTO</name>
<protein>
    <recommendedName>
        <fullName evidence="5">Peptidyl-prolyl cis-trans isomerase</fullName>
        <ecNumber evidence="5">5.2.1.8</ecNumber>
    </recommendedName>
</protein>
<dbReference type="GO" id="GO:0003755">
    <property type="term" value="F:peptidyl-prolyl cis-trans isomerase activity"/>
    <property type="evidence" value="ECO:0007669"/>
    <property type="project" value="UniProtKB-UniRule"/>
</dbReference>
<feature type="chain" id="PRO_5038749657" description="Peptidyl-prolyl cis-trans isomerase" evidence="6">
    <location>
        <begin position="20"/>
        <end position="287"/>
    </location>
</feature>
<dbReference type="AlphaFoldDB" id="A0A1H4AXD0"/>
<dbReference type="InterPro" id="IPR046357">
    <property type="entry name" value="PPIase_dom_sf"/>
</dbReference>
<sequence>MLARSRIIAALLAAGLVLAGCSEQSIDKEPTAQVQSVVVEGSLGSIPAVSLPDGMNVTNREELQAIPGFGRELGAGDTAILTVTTFDGEGTLIEGPALGTPKIVTIDRDGVGEVLAETLVGKHEGSRIVLLEPVQVKGKDTTLVTVIDILPTVAEGTVPEPVAGMPEVGLVNDRQQALAMGEEPAPADLKVAPLIVGQGAQVLEGQRVLVTFASTHWSTGELIDATEPATPIAVNLNDVVPGMRAGILDQRVGSRVLLVIPPDQASGTDTVVIVVDILAAYTPEEGQ</sequence>
<dbReference type="Pfam" id="PF00254">
    <property type="entry name" value="FKBP_C"/>
    <property type="match status" value="1"/>
</dbReference>
<comment type="similarity">
    <text evidence="5">Belongs to the FKBP-type PPIase family.</text>
</comment>
<evidence type="ECO:0000313" key="9">
    <source>
        <dbReference type="Proteomes" id="UP000199288"/>
    </source>
</evidence>
<evidence type="ECO:0000256" key="3">
    <source>
        <dbReference type="ARBA" id="ARBA00023235"/>
    </source>
</evidence>
<accession>A0A1H4AXD0</accession>
<dbReference type="EMBL" id="FNQV01000008">
    <property type="protein sequence ID" value="SEA40541.1"/>
    <property type="molecule type" value="Genomic_DNA"/>
</dbReference>
<dbReference type="SUPFAM" id="SSF54534">
    <property type="entry name" value="FKBP-like"/>
    <property type="match status" value="1"/>
</dbReference>
<dbReference type="EC" id="5.2.1.8" evidence="5"/>
<dbReference type="PROSITE" id="PS51257">
    <property type="entry name" value="PROKAR_LIPOPROTEIN"/>
    <property type="match status" value="1"/>
</dbReference>
<evidence type="ECO:0000259" key="7">
    <source>
        <dbReference type="PROSITE" id="PS50059"/>
    </source>
</evidence>
<reference evidence="9" key="1">
    <citation type="submission" date="2016-10" db="EMBL/GenBank/DDBJ databases">
        <authorList>
            <person name="Varghese N."/>
            <person name="Submissions S."/>
        </authorList>
    </citation>
    <scope>NUCLEOTIDE SEQUENCE [LARGE SCALE GENOMIC DNA]</scope>
    <source>
        <strain evidence="9">KPR-1</strain>
    </source>
</reference>
<comment type="catalytic activity">
    <reaction evidence="1 4 5">
        <text>[protein]-peptidylproline (omega=180) = [protein]-peptidylproline (omega=0)</text>
        <dbReference type="Rhea" id="RHEA:16237"/>
        <dbReference type="Rhea" id="RHEA-COMP:10747"/>
        <dbReference type="Rhea" id="RHEA-COMP:10748"/>
        <dbReference type="ChEBI" id="CHEBI:83833"/>
        <dbReference type="ChEBI" id="CHEBI:83834"/>
        <dbReference type="EC" id="5.2.1.8"/>
    </reaction>
</comment>
<evidence type="ECO:0000256" key="4">
    <source>
        <dbReference type="PROSITE-ProRule" id="PRU00277"/>
    </source>
</evidence>
<evidence type="ECO:0000313" key="8">
    <source>
        <dbReference type="EMBL" id="SEA40541.1"/>
    </source>
</evidence>
<feature type="domain" description="PPIase FKBP-type" evidence="7">
    <location>
        <begin position="205"/>
        <end position="287"/>
    </location>
</feature>
<evidence type="ECO:0000256" key="2">
    <source>
        <dbReference type="ARBA" id="ARBA00023110"/>
    </source>
</evidence>
<evidence type="ECO:0000256" key="1">
    <source>
        <dbReference type="ARBA" id="ARBA00000971"/>
    </source>
</evidence>
<dbReference type="PROSITE" id="PS50059">
    <property type="entry name" value="FKBP_PPIASE"/>
    <property type="match status" value="1"/>
</dbReference>
<proteinExistence type="inferred from homology"/>
<dbReference type="Proteomes" id="UP000199288">
    <property type="component" value="Unassembled WGS sequence"/>
</dbReference>
<keyword evidence="9" id="KW-1185">Reference proteome</keyword>
<dbReference type="InterPro" id="IPR001179">
    <property type="entry name" value="PPIase_FKBP_dom"/>
</dbReference>
<feature type="signal peptide" evidence="6">
    <location>
        <begin position="1"/>
        <end position="19"/>
    </location>
</feature>